<evidence type="ECO:0000313" key="2">
    <source>
        <dbReference type="EMBL" id="VEU42865.1"/>
    </source>
</evidence>
<sequence>MDGRPNPLLLFPLALVCLRSPLGRFYPSASFLLPIGFFALPCLALPCSAYRRRLRRTEAGRMRMLSMSQAASSSSGPDPLRIKLTEMQSDGARPVCSRAVKKPFLPSKEYSPFSIVCCLALPCPAPPIADACGGPRRGG</sequence>
<keyword evidence="1" id="KW-0812">Transmembrane</keyword>
<evidence type="ECO:0000256" key="1">
    <source>
        <dbReference type="SAM" id="Phobius"/>
    </source>
</evidence>
<dbReference type="EMBL" id="CAACVS010000489">
    <property type="protein sequence ID" value="VEU42865.1"/>
    <property type="molecule type" value="Genomic_DNA"/>
</dbReference>
<keyword evidence="1" id="KW-1133">Transmembrane helix</keyword>
<keyword evidence="3" id="KW-1185">Reference proteome</keyword>
<accession>A0A448ZLH8</accession>
<evidence type="ECO:0000313" key="3">
    <source>
        <dbReference type="Proteomes" id="UP000291116"/>
    </source>
</evidence>
<keyword evidence="1" id="KW-0472">Membrane</keyword>
<organism evidence="2 3">
    <name type="scientific">Pseudo-nitzschia multistriata</name>
    <dbReference type="NCBI Taxonomy" id="183589"/>
    <lineage>
        <taxon>Eukaryota</taxon>
        <taxon>Sar</taxon>
        <taxon>Stramenopiles</taxon>
        <taxon>Ochrophyta</taxon>
        <taxon>Bacillariophyta</taxon>
        <taxon>Bacillariophyceae</taxon>
        <taxon>Bacillariophycidae</taxon>
        <taxon>Bacillariales</taxon>
        <taxon>Bacillariaceae</taxon>
        <taxon>Pseudo-nitzschia</taxon>
    </lineage>
</organism>
<proteinExistence type="predicted"/>
<reference evidence="2 3" key="1">
    <citation type="submission" date="2019-01" db="EMBL/GenBank/DDBJ databases">
        <authorList>
            <person name="Ferrante I. M."/>
        </authorList>
    </citation>
    <scope>NUCLEOTIDE SEQUENCE [LARGE SCALE GENOMIC DNA]</scope>
    <source>
        <strain evidence="2 3">B856</strain>
    </source>
</reference>
<protein>
    <submittedName>
        <fullName evidence="2">Uncharacterized protein</fullName>
    </submittedName>
</protein>
<dbReference type="Proteomes" id="UP000291116">
    <property type="component" value="Unassembled WGS sequence"/>
</dbReference>
<gene>
    <name evidence="2" type="ORF">PSNMU_V1.4_AUG-EV-PASAV3_0098540</name>
</gene>
<dbReference type="AlphaFoldDB" id="A0A448ZLH8"/>
<name>A0A448ZLH8_9STRA</name>
<feature type="transmembrane region" description="Helical" evidence="1">
    <location>
        <begin position="29"/>
        <end position="50"/>
    </location>
</feature>